<feature type="coiled-coil region" evidence="1">
    <location>
        <begin position="485"/>
        <end position="512"/>
    </location>
</feature>
<feature type="compositionally biased region" description="Basic and acidic residues" evidence="2">
    <location>
        <begin position="80"/>
        <end position="97"/>
    </location>
</feature>
<keyword evidence="6" id="KW-1185">Reference proteome</keyword>
<feature type="region of interest" description="Disordered" evidence="2">
    <location>
        <begin position="1"/>
        <end position="25"/>
    </location>
</feature>
<dbReference type="Proteomes" id="UP001165160">
    <property type="component" value="Unassembled WGS sequence"/>
</dbReference>
<dbReference type="AlphaFoldDB" id="A0A9W7FHL4"/>
<feature type="domain" description="DUF7168" evidence="4">
    <location>
        <begin position="296"/>
        <end position="423"/>
    </location>
</feature>
<sequence length="580" mass="64147">MEAKSHSHSEQSHSHSEQLEMENEKMREALRVYKLEQENLQLKKELESLGMLPQQPVDPASRRVTMHDEQGGEGVEDVTESMKMKVEVERSRKREVIEILDSSSEEEVGSDDDDDDDDDDSELDSDDCSGSEADSDSDSERGTTTTTTATKKKTAPKTAKPKNNRLSPLEVRLEEKDVPSAPGRRDVGDEDDSQTTTATTANGIVLESTNGAEDLQAKVKDRIVKMLNVGLSGGSTEAEAQQAMKLAQRLMKKNNIRQVEMMKERNGGEIKTDEGTLKGGLVTVKLYNRKGNVELSTMPRWLDFLQRPVANNFGVKGYHTRMRAKKDGKARFTMTFYGIYSNCQLAAWAFKVSAEKISTMMNSHTPLTNGISLLQGGSKAAFTRNARMSYALGMVDGLKRSVNESKKREEERREERLRRARLAIKNGEAFEESDSDEGGWGGGGGGFGDVDFDFDFGGGLGGGAGVGESDSDSDDDMPISSLPLVKEVKEEKKVKLENMRRATQVVAQLEKENNFQLALIDHNKAIAESVLKKGDIKLKAGRKKVKINRNSSSYVKGKEDSKEIDLDQKAITNVSNRSKL</sequence>
<evidence type="ECO:0000259" key="3">
    <source>
        <dbReference type="Pfam" id="PF10979"/>
    </source>
</evidence>
<evidence type="ECO:0000313" key="6">
    <source>
        <dbReference type="Proteomes" id="UP001165160"/>
    </source>
</evidence>
<dbReference type="InterPro" id="IPR024498">
    <property type="entry name" value="DUF2786"/>
</dbReference>
<evidence type="ECO:0008006" key="7">
    <source>
        <dbReference type="Google" id="ProtNLM"/>
    </source>
</evidence>
<proteinExistence type="predicted"/>
<feature type="compositionally biased region" description="Basic and acidic residues" evidence="2">
    <location>
        <begin position="171"/>
        <end position="187"/>
    </location>
</feature>
<feature type="domain" description="DUF2786" evidence="3">
    <location>
        <begin position="218"/>
        <end position="257"/>
    </location>
</feature>
<organism evidence="5 6">
    <name type="scientific">Triparma verrucosa</name>
    <dbReference type="NCBI Taxonomy" id="1606542"/>
    <lineage>
        <taxon>Eukaryota</taxon>
        <taxon>Sar</taxon>
        <taxon>Stramenopiles</taxon>
        <taxon>Ochrophyta</taxon>
        <taxon>Bolidophyceae</taxon>
        <taxon>Parmales</taxon>
        <taxon>Triparmaceae</taxon>
        <taxon>Triparma</taxon>
    </lineage>
</organism>
<evidence type="ECO:0000256" key="2">
    <source>
        <dbReference type="SAM" id="MobiDB-lite"/>
    </source>
</evidence>
<evidence type="ECO:0000256" key="1">
    <source>
        <dbReference type="SAM" id="Coils"/>
    </source>
</evidence>
<dbReference type="Pfam" id="PF23771">
    <property type="entry name" value="DUF7168"/>
    <property type="match status" value="1"/>
</dbReference>
<gene>
    <name evidence="5" type="ORF">TrVE_jg1335</name>
</gene>
<protein>
    <recommendedName>
        <fullName evidence="7">DUF2786 domain-containing protein</fullName>
    </recommendedName>
</protein>
<comment type="caution">
    <text evidence="5">The sequence shown here is derived from an EMBL/GenBank/DDBJ whole genome shotgun (WGS) entry which is preliminary data.</text>
</comment>
<feature type="compositionally biased region" description="Acidic residues" evidence="2">
    <location>
        <begin position="103"/>
        <end position="137"/>
    </location>
</feature>
<evidence type="ECO:0000313" key="5">
    <source>
        <dbReference type="EMBL" id="GMI12547.1"/>
    </source>
</evidence>
<reference evidence="6" key="1">
    <citation type="journal article" date="2023" name="Commun. Biol.">
        <title>Genome analysis of Parmales, the sister group of diatoms, reveals the evolutionary specialization of diatoms from phago-mixotrophs to photoautotrophs.</title>
        <authorList>
            <person name="Ban H."/>
            <person name="Sato S."/>
            <person name="Yoshikawa S."/>
            <person name="Yamada K."/>
            <person name="Nakamura Y."/>
            <person name="Ichinomiya M."/>
            <person name="Sato N."/>
            <person name="Blanc-Mathieu R."/>
            <person name="Endo H."/>
            <person name="Kuwata A."/>
            <person name="Ogata H."/>
        </authorList>
    </citation>
    <scope>NUCLEOTIDE SEQUENCE [LARGE SCALE GENOMIC DNA]</scope>
    <source>
        <strain evidence="6">NIES 3699</strain>
    </source>
</reference>
<accession>A0A9W7FHL4</accession>
<feature type="region of interest" description="Disordered" evidence="2">
    <location>
        <begin position="47"/>
        <end position="202"/>
    </location>
</feature>
<dbReference type="EMBL" id="BRXX01000449">
    <property type="protein sequence ID" value="GMI12547.1"/>
    <property type="molecule type" value="Genomic_DNA"/>
</dbReference>
<keyword evidence="1" id="KW-0175">Coiled coil</keyword>
<feature type="compositionally biased region" description="Basic residues" evidence="2">
    <location>
        <begin position="150"/>
        <end position="163"/>
    </location>
</feature>
<name>A0A9W7FHL4_9STRA</name>
<dbReference type="InterPro" id="IPR055592">
    <property type="entry name" value="DUF7168"/>
</dbReference>
<evidence type="ECO:0000259" key="4">
    <source>
        <dbReference type="Pfam" id="PF23771"/>
    </source>
</evidence>
<dbReference type="Pfam" id="PF10979">
    <property type="entry name" value="DUF2786"/>
    <property type="match status" value="1"/>
</dbReference>